<reference evidence="1 2" key="1">
    <citation type="journal article" date="2016" name="Antonie Van Leeuwenhoek">
        <title>Lysinibacillus endophyticus sp. nov., an indole-3-acetic acid producing endophytic bacterium isolated from corn root (Zea mays cv. Xinken-5).</title>
        <authorList>
            <person name="Yu J."/>
            <person name="Guan X."/>
            <person name="Liu C."/>
            <person name="Xiang W."/>
            <person name="Yu Z."/>
            <person name="Liu X."/>
            <person name="Wang G."/>
        </authorList>
    </citation>
    <scope>NUCLEOTIDE SEQUENCE [LARGE SCALE GENOMIC DNA]</scope>
    <source>
        <strain evidence="1 2">DSM 100506</strain>
    </source>
</reference>
<dbReference type="SUPFAM" id="SSF103032">
    <property type="entry name" value="Hypothetical protein YwqG"/>
    <property type="match status" value="1"/>
</dbReference>
<dbReference type="Pfam" id="PF09234">
    <property type="entry name" value="DUF1963"/>
    <property type="match status" value="1"/>
</dbReference>
<dbReference type="OrthoDB" id="57088at2"/>
<evidence type="ECO:0000313" key="1">
    <source>
        <dbReference type="EMBL" id="RKQ19596.1"/>
    </source>
</evidence>
<sequence>MLYGGGINLKTLENFDLPQQLEGFRENLIPSLKPSSLIIPYNTTTSLTASKFAGYPYLPKNQLHPKDSDGNYMYLLAQINFSESTFPATFPNQGLLQIFISKNLCTPEHQVVELLWQQDYKIRYYPTLLPESDLIHDFSYLETLNTFPIENEKGILFIPNVEPVSATDYRVERYFKKPLSQYGIINDDERTLEDIYFERYLGADHKIGGYPYFIEYDLRENSEFLQSYDTLLLQIVTNDEHGINYGDTGVLKFFINQEKLMNLDFSNVYFHAEQY</sequence>
<dbReference type="EMBL" id="RBZN01000003">
    <property type="protein sequence ID" value="RKQ19596.1"/>
    <property type="molecule type" value="Genomic_DNA"/>
</dbReference>
<dbReference type="PANTHER" id="PTHR36436">
    <property type="entry name" value="SLL5081 PROTEIN"/>
    <property type="match status" value="1"/>
</dbReference>
<organism evidence="1 2">
    <name type="scientific">Ureibacillus endophyticus</name>
    <dbReference type="NCBI Taxonomy" id="1978490"/>
    <lineage>
        <taxon>Bacteria</taxon>
        <taxon>Bacillati</taxon>
        <taxon>Bacillota</taxon>
        <taxon>Bacilli</taxon>
        <taxon>Bacillales</taxon>
        <taxon>Caryophanaceae</taxon>
        <taxon>Ureibacillus</taxon>
    </lineage>
</organism>
<dbReference type="Gene3D" id="2.30.320.10">
    <property type="entry name" value="YwqG-like"/>
    <property type="match status" value="1"/>
</dbReference>
<dbReference type="PANTHER" id="PTHR36436:SF6">
    <property type="entry name" value="SLL5081 PROTEIN"/>
    <property type="match status" value="1"/>
</dbReference>
<dbReference type="InterPro" id="IPR015315">
    <property type="entry name" value="DUF1963"/>
</dbReference>
<dbReference type="Proteomes" id="UP000272238">
    <property type="component" value="Unassembled WGS sequence"/>
</dbReference>
<evidence type="ECO:0000313" key="2">
    <source>
        <dbReference type="Proteomes" id="UP000272238"/>
    </source>
</evidence>
<comment type="caution">
    <text evidence="1">The sequence shown here is derived from an EMBL/GenBank/DDBJ whole genome shotgun (WGS) entry which is preliminary data.</text>
</comment>
<name>A0A494ZAA1_9BACL</name>
<dbReference type="InterPro" id="IPR035948">
    <property type="entry name" value="YwqG-like_sf"/>
</dbReference>
<dbReference type="AlphaFoldDB" id="A0A494ZAA1"/>
<gene>
    <name evidence="1" type="ORF">D8M03_02690</name>
</gene>
<proteinExistence type="predicted"/>
<protein>
    <submittedName>
        <fullName evidence="1">DUF1963 domain-containing protein</fullName>
    </submittedName>
</protein>
<keyword evidence="2" id="KW-1185">Reference proteome</keyword>
<accession>A0A494ZAA1</accession>